<name>A0A9D0ZR76_9FIRM</name>
<evidence type="ECO:0000313" key="2">
    <source>
        <dbReference type="Proteomes" id="UP000886786"/>
    </source>
</evidence>
<dbReference type="AlphaFoldDB" id="A0A9D0ZR76"/>
<reference evidence="1" key="2">
    <citation type="journal article" date="2021" name="PeerJ">
        <title>Extensive microbial diversity within the chicken gut microbiome revealed by metagenomics and culture.</title>
        <authorList>
            <person name="Gilroy R."/>
            <person name="Ravi A."/>
            <person name="Getino M."/>
            <person name="Pursley I."/>
            <person name="Horton D.L."/>
            <person name="Alikhan N.F."/>
            <person name="Baker D."/>
            <person name="Gharbi K."/>
            <person name="Hall N."/>
            <person name="Watson M."/>
            <person name="Adriaenssens E.M."/>
            <person name="Foster-Nyarko E."/>
            <person name="Jarju S."/>
            <person name="Secka A."/>
            <person name="Antonio M."/>
            <person name="Oren A."/>
            <person name="Chaudhuri R.R."/>
            <person name="La Ragione R."/>
            <person name="Hildebrand F."/>
            <person name="Pallen M.J."/>
        </authorList>
    </citation>
    <scope>NUCLEOTIDE SEQUENCE</scope>
    <source>
        <strain evidence="1">CHK147-3167</strain>
    </source>
</reference>
<evidence type="ECO:0000313" key="1">
    <source>
        <dbReference type="EMBL" id="HIQ90894.1"/>
    </source>
</evidence>
<accession>A0A9D0ZR76</accession>
<gene>
    <name evidence="1" type="ORF">IAB27_04645</name>
</gene>
<dbReference type="Proteomes" id="UP000886786">
    <property type="component" value="Unassembled WGS sequence"/>
</dbReference>
<organism evidence="1 2">
    <name type="scientific">Candidatus Coprosoma intestinipullorum</name>
    <dbReference type="NCBI Taxonomy" id="2840752"/>
    <lineage>
        <taxon>Bacteria</taxon>
        <taxon>Bacillati</taxon>
        <taxon>Bacillota</taxon>
        <taxon>Bacillota incertae sedis</taxon>
        <taxon>Candidatus Coprosoma</taxon>
    </lineage>
</organism>
<sequence>MFKSYKLNKYKDSMIDIANDFGKPKDGAVVINFYIVICEKDRFKFVYLDSEKGYTTDGIQIFIKDYNARPIKEYASYNISKNRNDKVKKLV</sequence>
<protein>
    <submittedName>
        <fullName evidence="1">Uncharacterized protein</fullName>
    </submittedName>
</protein>
<proteinExistence type="predicted"/>
<comment type="caution">
    <text evidence="1">The sequence shown here is derived from an EMBL/GenBank/DDBJ whole genome shotgun (WGS) entry which is preliminary data.</text>
</comment>
<dbReference type="EMBL" id="DVFV01000085">
    <property type="protein sequence ID" value="HIQ90894.1"/>
    <property type="molecule type" value="Genomic_DNA"/>
</dbReference>
<reference evidence="1" key="1">
    <citation type="submission" date="2020-10" db="EMBL/GenBank/DDBJ databases">
        <authorList>
            <person name="Gilroy R."/>
        </authorList>
    </citation>
    <scope>NUCLEOTIDE SEQUENCE</scope>
    <source>
        <strain evidence="1">CHK147-3167</strain>
    </source>
</reference>